<dbReference type="EMBL" id="JAWDIT010000001">
    <property type="protein sequence ID" value="MDU0344092.1"/>
    <property type="molecule type" value="Genomic_DNA"/>
</dbReference>
<dbReference type="Proteomes" id="UP001261125">
    <property type="component" value="Unassembled WGS sequence"/>
</dbReference>
<dbReference type="RefSeq" id="WP_298875350.1">
    <property type="nucleotide sequence ID" value="NZ_JAWDIT010000001.1"/>
</dbReference>
<evidence type="ECO:0008006" key="3">
    <source>
        <dbReference type="Google" id="ProtNLM"/>
    </source>
</evidence>
<evidence type="ECO:0000313" key="1">
    <source>
        <dbReference type="EMBL" id="MDU0344092.1"/>
    </source>
</evidence>
<gene>
    <name evidence="1" type="ORF">RWH44_00125</name>
</gene>
<protein>
    <recommendedName>
        <fullName evidence="3">ASPIC/UnbV domain-containing protein</fullName>
    </recommendedName>
</protein>
<name>A0ABU3SH19_9MICO</name>
<accession>A0ABU3SH19</accession>
<organism evidence="1 2">
    <name type="scientific">Microbacterium phycohabitans</name>
    <dbReference type="NCBI Taxonomy" id="3075993"/>
    <lineage>
        <taxon>Bacteria</taxon>
        <taxon>Bacillati</taxon>
        <taxon>Actinomycetota</taxon>
        <taxon>Actinomycetes</taxon>
        <taxon>Micrococcales</taxon>
        <taxon>Microbacteriaceae</taxon>
        <taxon>Microbacterium</taxon>
    </lineage>
</organism>
<evidence type="ECO:0000313" key="2">
    <source>
        <dbReference type="Proteomes" id="UP001261125"/>
    </source>
</evidence>
<reference evidence="1 2" key="1">
    <citation type="submission" date="2023-09" db="EMBL/GenBank/DDBJ databases">
        <title>Microbacterium fusihabitans sp. nov., Microbacterium phycihabitans sp. nov., and Microbacterium cervinum sp. nov., isolated from dried seaweeds of beach.</title>
        <authorList>
            <person name="Lee S.D."/>
        </authorList>
    </citation>
    <scope>NUCLEOTIDE SEQUENCE [LARGE SCALE GENOMIC DNA]</scope>
    <source>
        <strain evidence="1 2">KSW2-29</strain>
    </source>
</reference>
<sequence>METFVVPGVGRVEVEFEVRRFGLGTDTMKSVIRVCWPGGVDVSCEVHERTALHLEAVGVTN</sequence>
<proteinExistence type="predicted"/>
<keyword evidence="2" id="KW-1185">Reference proteome</keyword>
<comment type="caution">
    <text evidence="1">The sequence shown here is derived from an EMBL/GenBank/DDBJ whole genome shotgun (WGS) entry which is preliminary data.</text>
</comment>